<dbReference type="KEGG" id="cvn:111118474"/>
<keyword evidence="2 10" id="KW-0444">Lipid biosynthesis</keyword>
<feature type="transmembrane region" description="Helical" evidence="10">
    <location>
        <begin position="28"/>
        <end position="48"/>
    </location>
</feature>
<dbReference type="OrthoDB" id="434092at2759"/>
<evidence type="ECO:0000256" key="8">
    <source>
        <dbReference type="ARBA" id="ARBA00023136"/>
    </source>
</evidence>
<dbReference type="PANTHER" id="PTHR11157:SF126">
    <property type="entry name" value="ELONGATION OF VERY LONG CHAIN FATTY ACIDS PROTEIN"/>
    <property type="match status" value="1"/>
</dbReference>
<accession>A0A8B8CES8</accession>
<dbReference type="RefSeq" id="XP_022313684.1">
    <property type="nucleotide sequence ID" value="XM_022457976.1"/>
</dbReference>
<evidence type="ECO:0000256" key="4">
    <source>
        <dbReference type="ARBA" id="ARBA00022692"/>
    </source>
</evidence>
<feature type="transmembrane region" description="Helical" evidence="10">
    <location>
        <begin position="143"/>
        <end position="162"/>
    </location>
</feature>
<evidence type="ECO:0000313" key="11">
    <source>
        <dbReference type="Proteomes" id="UP000694844"/>
    </source>
</evidence>
<dbReference type="GO" id="GO:0042761">
    <property type="term" value="P:very long-chain fatty acid biosynthetic process"/>
    <property type="evidence" value="ECO:0007669"/>
    <property type="project" value="TreeGrafter"/>
</dbReference>
<dbReference type="Proteomes" id="UP000694844">
    <property type="component" value="Chromosome 2"/>
</dbReference>
<keyword evidence="8 10" id="KW-0472">Membrane</keyword>
<evidence type="ECO:0000256" key="10">
    <source>
        <dbReference type="RuleBase" id="RU361115"/>
    </source>
</evidence>
<evidence type="ECO:0000256" key="2">
    <source>
        <dbReference type="ARBA" id="ARBA00022516"/>
    </source>
</evidence>
<dbReference type="InterPro" id="IPR002076">
    <property type="entry name" value="ELO_fam"/>
</dbReference>
<dbReference type="GO" id="GO:0019367">
    <property type="term" value="P:fatty acid elongation, saturated fatty acid"/>
    <property type="evidence" value="ECO:0007669"/>
    <property type="project" value="TreeGrafter"/>
</dbReference>
<comment type="subcellular location">
    <subcellularLocation>
        <location evidence="1">Membrane</location>
        <topology evidence="1">Multi-pass membrane protein</topology>
    </subcellularLocation>
</comment>
<keyword evidence="6 10" id="KW-1133">Transmembrane helix</keyword>
<keyword evidence="3 10" id="KW-0808">Transferase</keyword>
<keyword evidence="7 10" id="KW-0443">Lipid metabolism</keyword>
<dbReference type="AlphaFoldDB" id="A0A8B8CES8"/>
<dbReference type="GO" id="GO:0034625">
    <property type="term" value="P:fatty acid elongation, monounsaturated fatty acid"/>
    <property type="evidence" value="ECO:0007669"/>
    <property type="project" value="TreeGrafter"/>
</dbReference>
<dbReference type="GeneID" id="111118474"/>
<gene>
    <name evidence="12" type="primary">LOC111118474</name>
</gene>
<keyword evidence="5 10" id="KW-0276">Fatty acid metabolism</keyword>
<keyword evidence="4 10" id="KW-0812">Transmembrane</keyword>
<dbReference type="GO" id="GO:0005789">
    <property type="term" value="C:endoplasmic reticulum membrane"/>
    <property type="evidence" value="ECO:0007669"/>
    <property type="project" value="TreeGrafter"/>
</dbReference>
<dbReference type="GO" id="GO:0034626">
    <property type="term" value="P:fatty acid elongation, polyunsaturated fatty acid"/>
    <property type="evidence" value="ECO:0007669"/>
    <property type="project" value="TreeGrafter"/>
</dbReference>
<proteinExistence type="inferred from homology"/>
<comment type="similarity">
    <text evidence="10">Belongs to the ELO family.</text>
</comment>
<feature type="transmembrane region" description="Helical" evidence="10">
    <location>
        <begin position="168"/>
        <end position="186"/>
    </location>
</feature>
<dbReference type="GO" id="GO:0009922">
    <property type="term" value="F:fatty acid elongase activity"/>
    <property type="evidence" value="ECO:0007669"/>
    <property type="project" value="UniProtKB-EC"/>
</dbReference>
<feature type="transmembrane region" description="Helical" evidence="10">
    <location>
        <begin position="69"/>
        <end position="91"/>
    </location>
</feature>
<dbReference type="PANTHER" id="PTHR11157">
    <property type="entry name" value="FATTY ACID ACYL TRANSFERASE-RELATED"/>
    <property type="match status" value="1"/>
</dbReference>
<reference evidence="12" key="1">
    <citation type="submission" date="2025-08" db="UniProtKB">
        <authorList>
            <consortium name="RefSeq"/>
        </authorList>
    </citation>
    <scope>IDENTIFICATION</scope>
    <source>
        <tissue evidence="12">Whole sample</tissue>
    </source>
</reference>
<evidence type="ECO:0000256" key="7">
    <source>
        <dbReference type="ARBA" id="ARBA00023098"/>
    </source>
</evidence>
<feature type="transmembrane region" description="Helical" evidence="10">
    <location>
        <begin position="236"/>
        <end position="257"/>
    </location>
</feature>
<keyword evidence="11" id="KW-1185">Reference proteome</keyword>
<comment type="catalytic activity">
    <reaction evidence="10">
        <text>a very-long-chain acyl-CoA + malonyl-CoA + H(+) = a very-long-chain 3-oxoacyl-CoA + CO2 + CoA</text>
        <dbReference type="Rhea" id="RHEA:32727"/>
        <dbReference type="ChEBI" id="CHEBI:15378"/>
        <dbReference type="ChEBI" id="CHEBI:16526"/>
        <dbReference type="ChEBI" id="CHEBI:57287"/>
        <dbReference type="ChEBI" id="CHEBI:57384"/>
        <dbReference type="ChEBI" id="CHEBI:90725"/>
        <dbReference type="ChEBI" id="CHEBI:90736"/>
        <dbReference type="EC" id="2.3.1.199"/>
    </reaction>
</comment>
<name>A0A8B8CES8_CRAVI</name>
<feature type="transmembrane region" description="Helical" evidence="10">
    <location>
        <begin position="206"/>
        <end position="224"/>
    </location>
</feature>
<evidence type="ECO:0000256" key="1">
    <source>
        <dbReference type="ARBA" id="ARBA00004141"/>
    </source>
</evidence>
<feature type="transmembrane region" description="Helical" evidence="10">
    <location>
        <begin position="117"/>
        <end position="136"/>
    </location>
</feature>
<evidence type="ECO:0000256" key="9">
    <source>
        <dbReference type="ARBA" id="ARBA00023160"/>
    </source>
</evidence>
<evidence type="ECO:0000256" key="5">
    <source>
        <dbReference type="ARBA" id="ARBA00022832"/>
    </source>
</evidence>
<sequence>MKSRMADPRENMTFVETYLTHGDDRLQGYFFMDSPIPMWVVFSLYLLMVKLGPRVMESQKPMQMQGAMIFYNLVVMLLSFFTVVQMLVAAIQSSYSMACQPVDYSDDPRALRMMNALYWYFVSKVIELADTFFFIVRKKDKQITVLHVYHHAVMLPHTWWFVKFVPGGQTFLVSFLNSFVHIWMYAYYGLSAMGPHMQKYLWWKKYLTKLQLVQFVLIASHALYNVCFGNCGFPRLFSLSSVIQSTIFFSLFMNFYLKTYKKQKGT</sequence>
<dbReference type="GO" id="GO:0030148">
    <property type="term" value="P:sphingolipid biosynthetic process"/>
    <property type="evidence" value="ECO:0007669"/>
    <property type="project" value="TreeGrafter"/>
</dbReference>
<dbReference type="EC" id="2.3.1.199" evidence="10"/>
<evidence type="ECO:0000256" key="3">
    <source>
        <dbReference type="ARBA" id="ARBA00022679"/>
    </source>
</evidence>
<evidence type="ECO:0000313" key="12">
    <source>
        <dbReference type="RefSeq" id="XP_022313684.1"/>
    </source>
</evidence>
<keyword evidence="9 10" id="KW-0275">Fatty acid biosynthesis</keyword>
<evidence type="ECO:0000256" key="6">
    <source>
        <dbReference type="ARBA" id="ARBA00022989"/>
    </source>
</evidence>
<protein>
    <recommendedName>
        <fullName evidence="10">Elongation of very long chain fatty acids protein</fullName>
        <ecNumber evidence="10">2.3.1.199</ecNumber>
    </recommendedName>
    <alternativeName>
        <fullName evidence="10">Very-long-chain 3-oxoacyl-CoA synthase</fullName>
    </alternativeName>
</protein>
<dbReference type="Pfam" id="PF01151">
    <property type="entry name" value="ELO"/>
    <property type="match status" value="1"/>
</dbReference>
<organism evidence="11 12">
    <name type="scientific">Crassostrea virginica</name>
    <name type="common">Eastern oyster</name>
    <dbReference type="NCBI Taxonomy" id="6565"/>
    <lineage>
        <taxon>Eukaryota</taxon>
        <taxon>Metazoa</taxon>
        <taxon>Spiralia</taxon>
        <taxon>Lophotrochozoa</taxon>
        <taxon>Mollusca</taxon>
        <taxon>Bivalvia</taxon>
        <taxon>Autobranchia</taxon>
        <taxon>Pteriomorphia</taxon>
        <taxon>Ostreida</taxon>
        <taxon>Ostreoidea</taxon>
        <taxon>Ostreidae</taxon>
        <taxon>Crassostrea</taxon>
    </lineage>
</organism>